<evidence type="ECO:0000256" key="4">
    <source>
        <dbReference type="ARBA" id="ARBA00023136"/>
    </source>
</evidence>
<sequence>MEEKFFNETQRNNELIPVRHGGWNLVTMTWVELESVLIYTLVPAMTFSLLGVLTNLLNIVVFSKMGLHETTTISMLALAVSDLICSILTAWGVLCFIPAFRDMPSLPFVSTEIASVVGGSFRIYVTRTGGMLTALITVERCLCVVAPLKVKRIITLSVTRAIVIVIFTITVLPSFAYFFWDTLAWKFYPHLNKTLIGVVHNDRPVVTLVNQINGFVCGFGYLFISSLIIFVCTIFLIIVLLRSHKWRGSFNSQEQSTDQKSAGSTKEIKLIIVVTAIATIFILGMLPGMAIRCGMAILPLKFSLRGPFAPFYVFSTFLATITDAANSSINFFVYFTMGTKFKSTFYRLIGLVKKGDKKAKPNMN</sequence>
<dbReference type="InterPro" id="IPR019427">
    <property type="entry name" value="7TM_GPCR_serpentine_rcpt_Srw"/>
</dbReference>
<comment type="caution">
    <text evidence="7">The sequence shown here is derived from an EMBL/GenBank/DDBJ whole genome shotgun (WGS) entry which is preliminary data.</text>
</comment>
<evidence type="ECO:0000313" key="8">
    <source>
        <dbReference type="Proteomes" id="UP001283361"/>
    </source>
</evidence>
<keyword evidence="3 5" id="KW-1133">Transmembrane helix</keyword>
<protein>
    <recommendedName>
        <fullName evidence="6">G-protein coupled receptors family 1 profile domain-containing protein</fullName>
    </recommendedName>
</protein>
<dbReference type="InterPro" id="IPR052954">
    <property type="entry name" value="GPCR-Ligand_Int"/>
</dbReference>
<feature type="transmembrane region" description="Helical" evidence="5">
    <location>
        <begin position="36"/>
        <end position="61"/>
    </location>
</feature>
<evidence type="ECO:0000256" key="5">
    <source>
        <dbReference type="SAM" id="Phobius"/>
    </source>
</evidence>
<dbReference type="PROSITE" id="PS50262">
    <property type="entry name" value="G_PROTEIN_RECEP_F1_2"/>
    <property type="match status" value="1"/>
</dbReference>
<dbReference type="GO" id="GO:0016020">
    <property type="term" value="C:membrane"/>
    <property type="evidence" value="ECO:0007669"/>
    <property type="project" value="UniProtKB-SubCell"/>
</dbReference>
<keyword evidence="2 5" id="KW-0812">Transmembrane</keyword>
<dbReference type="Proteomes" id="UP001283361">
    <property type="component" value="Unassembled WGS sequence"/>
</dbReference>
<comment type="subcellular location">
    <subcellularLocation>
        <location evidence="1">Membrane</location>
    </subcellularLocation>
</comment>
<dbReference type="AlphaFoldDB" id="A0AAE0ZP43"/>
<dbReference type="EMBL" id="JAWDGP010003588">
    <property type="protein sequence ID" value="KAK3772870.1"/>
    <property type="molecule type" value="Genomic_DNA"/>
</dbReference>
<feature type="transmembrane region" description="Helical" evidence="5">
    <location>
        <begin position="219"/>
        <end position="241"/>
    </location>
</feature>
<feature type="domain" description="G-protein coupled receptors family 1 profile" evidence="6">
    <location>
        <begin position="54"/>
        <end position="334"/>
    </location>
</feature>
<dbReference type="PANTHER" id="PTHR46641">
    <property type="entry name" value="FMRFAMIDE RECEPTOR-RELATED"/>
    <property type="match status" value="1"/>
</dbReference>
<evidence type="ECO:0000256" key="3">
    <source>
        <dbReference type="ARBA" id="ARBA00022989"/>
    </source>
</evidence>
<accession>A0AAE0ZP43</accession>
<organism evidence="7 8">
    <name type="scientific">Elysia crispata</name>
    <name type="common">lettuce slug</name>
    <dbReference type="NCBI Taxonomy" id="231223"/>
    <lineage>
        <taxon>Eukaryota</taxon>
        <taxon>Metazoa</taxon>
        <taxon>Spiralia</taxon>
        <taxon>Lophotrochozoa</taxon>
        <taxon>Mollusca</taxon>
        <taxon>Gastropoda</taxon>
        <taxon>Heterobranchia</taxon>
        <taxon>Euthyneura</taxon>
        <taxon>Panpulmonata</taxon>
        <taxon>Sacoglossa</taxon>
        <taxon>Placobranchoidea</taxon>
        <taxon>Plakobranchidae</taxon>
        <taxon>Elysia</taxon>
    </lineage>
</organism>
<keyword evidence="4 5" id="KW-0472">Membrane</keyword>
<dbReference type="InterPro" id="IPR017452">
    <property type="entry name" value="GPCR_Rhodpsn_7TM"/>
</dbReference>
<dbReference type="Gene3D" id="1.20.1070.10">
    <property type="entry name" value="Rhodopsin 7-helix transmembrane proteins"/>
    <property type="match status" value="1"/>
</dbReference>
<proteinExistence type="predicted"/>
<feature type="transmembrane region" description="Helical" evidence="5">
    <location>
        <begin position="270"/>
        <end position="291"/>
    </location>
</feature>
<dbReference type="GO" id="GO:0008528">
    <property type="term" value="F:G protein-coupled peptide receptor activity"/>
    <property type="evidence" value="ECO:0007669"/>
    <property type="project" value="InterPro"/>
</dbReference>
<name>A0AAE0ZP43_9GAST</name>
<keyword evidence="8" id="KW-1185">Reference proteome</keyword>
<evidence type="ECO:0000259" key="6">
    <source>
        <dbReference type="PROSITE" id="PS50262"/>
    </source>
</evidence>
<reference evidence="7" key="1">
    <citation type="journal article" date="2023" name="G3 (Bethesda)">
        <title>A reference genome for the long-term kleptoplast-retaining sea slug Elysia crispata morphotype clarki.</title>
        <authorList>
            <person name="Eastman K.E."/>
            <person name="Pendleton A.L."/>
            <person name="Shaikh M.A."/>
            <person name="Suttiyut T."/>
            <person name="Ogas R."/>
            <person name="Tomko P."/>
            <person name="Gavelis G."/>
            <person name="Widhalm J.R."/>
            <person name="Wisecaver J.H."/>
        </authorList>
    </citation>
    <scope>NUCLEOTIDE SEQUENCE</scope>
    <source>
        <strain evidence="7">ECLA1</strain>
    </source>
</reference>
<feature type="transmembrane region" description="Helical" evidence="5">
    <location>
        <begin position="311"/>
        <end position="337"/>
    </location>
</feature>
<evidence type="ECO:0000256" key="1">
    <source>
        <dbReference type="ARBA" id="ARBA00004370"/>
    </source>
</evidence>
<evidence type="ECO:0000256" key="2">
    <source>
        <dbReference type="ARBA" id="ARBA00022692"/>
    </source>
</evidence>
<feature type="transmembrane region" description="Helical" evidence="5">
    <location>
        <begin position="161"/>
        <end position="180"/>
    </location>
</feature>
<gene>
    <name evidence="7" type="ORF">RRG08_024055</name>
</gene>
<evidence type="ECO:0000313" key="7">
    <source>
        <dbReference type="EMBL" id="KAK3772870.1"/>
    </source>
</evidence>
<dbReference type="SUPFAM" id="SSF81321">
    <property type="entry name" value="Family A G protein-coupled receptor-like"/>
    <property type="match status" value="1"/>
</dbReference>
<dbReference type="Pfam" id="PF10324">
    <property type="entry name" value="7TM_GPCR_Srw"/>
    <property type="match status" value="1"/>
</dbReference>
<dbReference type="PANTHER" id="PTHR46641:SF2">
    <property type="entry name" value="FMRFAMIDE RECEPTOR"/>
    <property type="match status" value="1"/>
</dbReference>
<feature type="transmembrane region" description="Helical" evidence="5">
    <location>
        <begin position="73"/>
        <end position="100"/>
    </location>
</feature>